<dbReference type="GO" id="GO:0005829">
    <property type="term" value="C:cytosol"/>
    <property type="evidence" value="ECO:0007669"/>
    <property type="project" value="TreeGrafter"/>
</dbReference>
<organism evidence="1">
    <name type="scientific">Picocystis salinarum</name>
    <dbReference type="NCBI Taxonomy" id="88271"/>
    <lineage>
        <taxon>Eukaryota</taxon>
        <taxon>Viridiplantae</taxon>
        <taxon>Chlorophyta</taxon>
        <taxon>Picocystophyceae</taxon>
        <taxon>Picocystales</taxon>
        <taxon>Picocystaceae</taxon>
        <taxon>Picocystis</taxon>
    </lineage>
</organism>
<accession>A0A7S3UA06</accession>
<gene>
    <name evidence="1" type="ORF">PSAL00342_LOCUS1667</name>
</gene>
<dbReference type="PANTHER" id="PTHR13554">
    <property type="entry name" value="26S PROTEASOME NON-ATPASE REGULATORY SUBUNIT 5-RELATED"/>
    <property type="match status" value="1"/>
</dbReference>
<protein>
    <submittedName>
        <fullName evidence="1">Uncharacterized protein</fullName>
    </submittedName>
</protein>
<name>A0A7S3UA06_9CHLO</name>
<dbReference type="AlphaFoldDB" id="A0A7S3UA06"/>
<dbReference type="PANTHER" id="PTHR13554:SF10">
    <property type="entry name" value="26S PROTEASOME NON-ATPASE REGULATORY SUBUNIT 5"/>
    <property type="match status" value="1"/>
</dbReference>
<dbReference type="EMBL" id="HBIS01001878">
    <property type="protein sequence ID" value="CAE0607850.1"/>
    <property type="molecule type" value="Transcribed_RNA"/>
</dbReference>
<dbReference type="InterPro" id="IPR019538">
    <property type="entry name" value="PSMD5"/>
</dbReference>
<proteinExistence type="predicted"/>
<dbReference type="GO" id="GO:0043248">
    <property type="term" value="P:proteasome assembly"/>
    <property type="evidence" value="ECO:0007669"/>
    <property type="project" value="InterPro"/>
</dbReference>
<reference evidence="1" key="1">
    <citation type="submission" date="2021-01" db="EMBL/GenBank/DDBJ databases">
        <authorList>
            <person name="Corre E."/>
            <person name="Pelletier E."/>
            <person name="Niang G."/>
            <person name="Scheremetjew M."/>
            <person name="Finn R."/>
            <person name="Kale V."/>
            <person name="Holt S."/>
            <person name="Cochrane G."/>
            <person name="Meng A."/>
            <person name="Brown T."/>
            <person name="Cohen L."/>
        </authorList>
    </citation>
    <scope>NUCLEOTIDE SEQUENCE</scope>
    <source>
        <strain evidence="1">CCMP1897</strain>
    </source>
</reference>
<dbReference type="SUPFAM" id="SSF48371">
    <property type="entry name" value="ARM repeat"/>
    <property type="match status" value="1"/>
</dbReference>
<evidence type="ECO:0000313" key="1">
    <source>
        <dbReference type="EMBL" id="CAE0607850.1"/>
    </source>
</evidence>
<sequence>MDATDARNVLQSCDLRHVTKLARCPDDAEAMEAVACAAEARFGKERGRDAVECVAADLRQVRQMAVQHLVERLRGDADETARQHDDRTRRETAWECLVELMADADEPLARTALESVRENFQLAHEFPRSRRKIEALAEKDNAVVRFRALEVISRLDAVHSLQLAVEEIDAERDVLTICSGLDAICTVARDDPLTTITHCTRSIVKLLSQPGLDEAVHGHAVAASARLASLAVEAQSKTRVDIQEKGQQQQLDPTIPYEHEHPMLLELAAVVERELEHKNGCVALDAAYVMAEPYAGAHLTLDARMIIAPRIAQIALGSTGAWSSGPRMSALRALASICGCRRCDHEILLSPLAEDRLRGLIFDTLRSDDSTLGQTMHSIVTSPSLETRGAVYELMGVLVLRSWAAIEISSHAPLMEHITDPRSEAAKSICELRFAAVKALLASCHGIGDASGEEHPILSPSIPALEQSVQLGIYGNGVGSNQEGQAQQFQIATMRR</sequence>
<dbReference type="InterPro" id="IPR016024">
    <property type="entry name" value="ARM-type_fold"/>
</dbReference>